<evidence type="ECO:0000259" key="7">
    <source>
        <dbReference type="PROSITE" id="PS50903"/>
    </source>
</evidence>
<evidence type="ECO:0000256" key="3">
    <source>
        <dbReference type="ARBA" id="ARBA00022982"/>
    </source>
</evidence>
<feature type="transmembrane region" description="Helical" evidence="6">
    <location>
        <begin position="95"/>
        <end position="114"/>
    </location>
</feature>
<dbReference type="InterPro" id="IPR024935">
    <property type="entry name" value="Rubredoxin_dom"/>
</dbReference>
<dbReference type="Pfam" id="PF00301">
    <property type="entry name" value="Rubredoxin"/>
    <property type="match status" value="1"/>
</dbReference>
<feature type="domain" description="Rubredoxin-like" evidence="7">
    <location>
        <begin position="15"/>
        <end position="66"/>
    </location>
</feature>
<evidence type="ECO:0000313" key="9">
    <source>
        <dbReference type="Proteomes" id="UP000318453"/>
    </source>
</evidence>
<keyword evidence="6" id="KW-1133">Transmembrane helix</keyword>
<dbReference type="RefSeq" id="WP_146296935.1">
    <property type="nucleotide sequence ID" value="NZ_CP042326.1"/>
</dbReference>
<dbReference type="Gene3D" id="2.20.28.10">
    <property type="match status" value="1"/>
</dbReference>
<comment type="similarity">
    <text evidence="5">Belongs to the rubredoxin family.</text>
</comment>
<reference evidence="8" key="1">
    <citation type="submission" date="2019-08" db="EMBL/GenBank/DDBJ databases">
        <title>Carotenoids and Carotenoid Binding Proteins in the Halophilic Cyanobacterium Euhalothece sp. ZM00.</title>
        <authorList>
            <person name="Cho S.M."/>
            <person name="Song J.Y."/>
            <person name="Park Y.-I."/>
        </authorList>
    </citation>
    <scope>NUCLEOTIDE SEQUENCE [LARGE SCALE GENOMIC DNA]</scope>
    <source>
        <strain evidence="8">Z-M001</strain>
    </source>
</reference>
<keyword evidence="1" id="KW-0813">Transport</keyword>
<protein>
    <recommendedName>
        <fullName evidence="5">Rubredoxin</fullName>
    </recommendedName>
</protein>
<dbReference type="InterPro" id="IPR024934">
    <property type="entry name" value="Rubredoxin-like_dom"/>
</dbReference>
<gene>
    <name evidence="8" type="ORF">FRE64_14800</name>
</gene>
<keyword evidence="4 5" id="KW-0408">Iron</keyword>
<dbReference type="InterPro" id="IPR050526">
    <property type="entry name" value="Rubredoxin_ET"/>
</dbReference>
<dbReference type="PRINTS" id="PR00163">
    <property type="entry name" value="RUBREDOXIN"/>
</dbReference>
<evidence type="ECO:0000256" key="4">
    <source>
        <dbReference type="ARBA" id="ARBA00023004"/>
    </source>
</evidence>
<dbReference type="PANTHER" id="PTHR47627:SF1">
    <property type="entry name" value="RUBREDOXIN-1-RELATED"/>
    <property type="match status" value="1"/>
</dbReference>
<dbReference type="AlphaFoldDB" id="A0A5B8NS10"/>
<dbReference type="PROSITE" id="PS50903">
    <property type="entry name" value="RUBREDOXIN_LIKE"/>
    <property type="match status" value="1"/>
</dbReference>
<dbReference type="PANTHER" id="PTHR47627">
    <property type="entry name" value="RUBREDOXIN"/>
    <property type="match status" value="1"/>
</dbReference>
<name>A0A5B8NS10_9CHRO</name>
<dbReference type="InterPro" id="IPR018527">
    <property type="entry name" value="Rubredoxin_Fe_BS"/>
</dbReference>
<dbReference type="FunFam" id="2.20.28.10:FF:000001">
    <property type="entry name" value="Rubredoxin"/>
    <property type="match status" value="1"/>
</dbReference>
<evidence type="ECO:0000313" key="8">
    <source>
        <dbReference type="EMBL" id="QDZ41099.1"/>
    </source>
</evidence>
<proteinExistence type="inferred from homology"/>
<dbReference type="GO" id="GO:0005506">
    <property type="term" value="F:iron ion binding"/>
    <property type="evidence" value="ECO:0007669"/>
    <property type="project" value="UniProtKB-UniRule"/>
</dbReference>
<comment type="cofactor">
    <cofactor evidence="5">
        <name>Fe(3+)</name>
        <dbReference type="ChEBI" id="CHEBI:29034"/>
    </cofactor>
</comment>
<keyword evidence="9" id="KW-1185">Reference proteome</keyword>
<dbReference type="KEGG" id="enn:FRE64_14800"/>
<dbReference type="GO" id="GO:0043448">
    <property type="term" value="P:alkane catabolic process"/>
    <property type="evidence" value="ECO:0007669"/>
    <property type="project" value="TreeGrafter"/>
</dbReference>
<sequence>MTEPAEEKTLAEAAPSRFECRSCGYVYEPDKGDSGQNVPAGTKFEDLPENWRCPVCGARRNVFDDIGAINAPSGFQENLSYGFGVNRLTPKQKNILIFGALGLGFLMFISLYGLG</sequence>
<keyword evidence="6" id="KW-0472">Membrane</keyword>
<dbReference type="SUPFAM" id="SSF57802">
    <property type="entry name" value="Rubredoxin-like"/>
    <property type="match status" value="1"/>
</dbReference>
<dbReference type="OrthoDB" id="9802447at2"/>
<evidence type="ECO:0000256" key="1">
    <source>
        <dbReference type="ARBA" id="ARBA00022448"/>
    </source>
</evidence>
<dbReference type="CDD" id="cd00730">
    <property type="entry name" value="rubredoxin"/>
    <property type="match status" value="1"/>
</dbReference>
<evidence type="ECO:0000256" key="6">
    <source>
        <dbReference type="SAM" id="Phobius"/>
    </source>
</evidence>
<dbReference type="GO" id="GO:0009055">
    <property type="term" value="F:electron transfer activity"/>
    <property type="evidence" value="ECO:0007669"/>
    <property type="project" value="TreeGrafter"/>
</dbReference>
<dbReference type="Proteomes" id="UP000318453">
    <property type="component" value="Chromosome"/>
</dbReference>
<evidence type="ECO:0000256" key="5">
    <source>
        <dbReference type="RuleBase" id="RU003820"/>
    </source>
</evidence>
<accession>A0A5B8NS10</accession>
<evidence type="ECO:0000256" key="2">
    <source>
        <dbReference type="ARBA" id="ARBA00022723"/>
    </source>
</evidence>
<dbReference type="EMBL" id="CP042326">
    <property type="protein sequence ID" value="QDZ41099.1"/>
    <property type="molecule type" value="Genomic_DNA"/>
</dbReference>
<keyword evidence="2 5" id="KW-0479">Metal-binding</keyword>
<keyword evidence="3 5" id="KW-0249">Electron transport</keyword>
<organism evidence="8 9">
    <name type="scientific">Euhalothece natronophila Z-M001</name>
    <dbReference type="NCBI Taxonomy" id="522448"/>
    <lineage>
        <taxon>Bacteria</taxon>
        <taxon>Bacillati</taxon>
        <taxon>Cyanobacteriota</taxon>
        <taxon>Cyanophyceae</taxon>
        <taxon>Oscillatoriophycideae</taxon>
        <taxon>Chroococcales</taxon>
        <taxon>Halothecacae</taxon>
        <taxon>Halothece cluster</taxon>
        <taxon>Euhalothece</taxon>
    </lineage>
</organism>
<dbReference type="PROSITE" id="PS00202">
    <property type="entry name" value="RUBREDOXIN"/>
    <property type="match status" value="1"/>
</dbReference>
<keyword evidence="6" id="KW-0812">Transmembrane</keyword>